<keyword evidence="7 10" id="KW-0675">Receptor</keyword>
<dbReference type="VEuPathDB" id="TriTrypDB:TM35_000064320"/>
<dbReference type="GeneID" id="39983249"/>
<keyword evidence="11" id="KW-1185">Reference proteome</keyword>
<dbReference type="InterPro" id="IPR036225">
    <property type="entry name" value="SRP/SRP_N"/>
</dbReference>
<dbReference type="PANTHER" id="PTHR43134">
    <property type="entry name" value="SIGNAL RECOGNITION PARTICLE RECEPTOR SUBUNIT ALPHA"/>
    <property type="match status" value="1"/>
</dbReference>
<dbReference type="FunFam" id="3.40.50.300:FF:000188">
    <property type="entry name" value="signal recognition particle receptor subunit alpha"/>
    <property type="match status" value="1"/>
</dbReference>
<dbReference type="GO" id="GO:0006614">
    <property type="term" value="P:SRP-dependent cotranslational protein targeting to membrane"/>
    <property type="evidence" value="ECO:0007669"/>
    <property type="project" value="InterPro"/>
</dbReference>
<protein>
    <submittedName>
        <fullName evidence="10">Signal recognition particle receptor like protein</fullName>
    </submittedName>
</protein>
<accession>A0A1X0P3D4</accession>
<dbReference type="Gene3D" id="3.40.50.300">
    <property type="entry name" value="P-loop containing nucleotide triphosphate hydrolases"/>
    <property type="match status" value="1"/>
</dbReference>
<gene>
    <name evidence="10" type="ORF">TM35_000064320</name>
</gene>
<dbReference type="GO" id="GO:0003924">
    <property type="term" value="F:GTPase activity"/>
    <property type="evidence" value="ECO:0007669"/>
    <property type="project" value="InterPro"/>
</dbReference>
<dbReference type="Pfam" id="PF04086">
    <property type="entry name" value="SRP-alpha_N"/>
    <property type="match status" value="1"/>
</dbReference>
<dbReference type="Pfam" id="PF02881">
    <property type="entry name" value="SRP54_N"/>
    <property type="match status" value="1"/>
</dbReference>
<comment type="caution">
    <text evidence="10">The sequence shown here is derived from an EMBL/GenBank/DDBJ whole genome shotgun (WGS) entry which is preliminary data.</text>
</comment>
<dbReference type="InterPro" id="IPR003593">
    <property type="entry name" value="AAA+_ATPase"/>
</dbReference>
<evidence type="ECO:0000256" key="8">
    <source>
        <dbReference type="SAM" id="MobiDB-lite"/>
    </source>
</evidence>
<sequence length="584" mass="64112">MIDTLSIISNGGVVLWEHSADSNGRRLIVNRVIQEVLLEDRAGVEELVSGEYKLRWALENDAQFFVVAVYPKFLSYPHMGLFLRDIVKTFTKKYGRVQDGLFREYDFSTEYTEALSRLEASDRSVDGTANASQATTTTTTTTDPTTTHTDDEEDVDDSALTGEKDEGDEAAAYKGSGGAIVTKSGHIIGRKGKKPTTGKATSASTTQKKGKPVKQATRWDQPALDPAVEEQRKQQAAPTQEELEAQTEIQRATFIKRLPNGSVAPVKEKEWENQPRGRLANWLRKYVGHRELDSQDFQSVIPSLREKLISKNVAVEVAEHVCKSVETSLEGKKLGTFDSLHQSIEKAMIASLRRILEPKHEVNILRSVASAQARKKPYSIVLCGVNGVGKSTTLAKITYWLQQSGHSVLIAAGDTFRHGAVEQLEVHGRCLGVPVFQMGYGSDPSAVAAAAIAQATRQQYDVVIIDTAGRMQDHESRMRALAKLIHDNQPDLVLFVGEALVGNTGVDQLRRFNQCLVDFAPVGTVPRGIDGIVLTKFDTIDDKVGAALSMVYELGQPIVFVGVGQTYQDLKVMEPDVVVSALMD</sequence>
<dbReference type="GO" id="GO:0005047">
    <property type="term" value="F:signal recognition particle binding"/>
    <property type="evidence" value="ECO:0007669"/>
    <property type="project" value="InterPro"/>
</dbReference>
<dbReference type="InterPro" id="IPR027417">
    <property type="entry name" value="P-loop_NTPase"/>
</dbReference>
<dbReference type="SUPFAM" id="SSF64356">
    <property type="entry name" value="SNARE-like"/>
    <property type="match status" value="1"/>
</dbReference>
<dbReference type="SUPFAM" id="SSF47364">
    <property type="entry name" value="Domain of the SRP/SRP receptor G-proteins"/>
    <property type="match status" value="1"/>
</dbReference>
<dbReference type="STRING" id="67003.A0A1X0P3D4"/>
<evidence type="ECO:0000256" key="2">
    <source>
        <dbReference type="ARBA" id="ARBA00008531"/>
    </source>
</evidence>
<dbReference type="InterPro" id="IPR007222">
    <property type="entry name" value="Sig_recog_particle_rcpt_asu_N"/>
</dbReference>
<feature type="domain" description="SRP54-type proteins GTP-binding" evidence="9">
    <location>
        <begin position="557"/>
        <end position="570"/>
    </location>
</feature>
<reference evidence="10 11" key="1">
    <citation type="submission" date="2017-03" db="EMBL/GenBank/DDBJ databases">
        <title>An alternative strategy for trypanosome survival in the mammalian bloodstream revealed through genome and transcriptome analysis of the ubiquitous bovine parasite Trypanosoma (Megatrypanum) theileri.</title>
        <authorList>
            <person name="Kelly S."/>
            <person name="Ivens A."/>
            <person name="Mott A."/>
            <person name="O'Neill E."/>
            <person name="Emms D."/>
            <person name="Macleod O."/>
            <person name="Voorheis P."/>
            <person name="Matthews J."/>
            <person name="Matthews K."/>
            <person name="Carrington M."/>
        </authorList>
    </citation>
    <scope>NUCLEOTIDE SEQUENCE [LARGE SCALE GENOMIC DNA]</scope>
    <source>
        <strain evidence="10">Edinburgh</strain>
    </source>
</reference>
<evidence type="ECO:0000259" key="9">
    <source>
        <dbReference type="PROSITE" id="PS00300"/>
    </source>
</evidence>
<dbReference type="AlphaFoldDB" id="A0A1X0P3D4"/>
<name>A0A1X0P3D4_9TRYP</name>
<comment type="subcellular location">
    <subcellularLocation>
        <location evidence="1">Endoplasmic reticulum membrane</location>
        <topology evidence="1">Peripheral membrane protein</topology>
        <orientation evidence="1">Cytoplasmic side</orientation>
    </subcellularLocation>
</comment>
<feature type="region of interest" description="Disordered" evidence="8">
    <location>
        <begin position="121"/>
        <end position="245"/>
    </location>
</feature>
<dbReference type="InterPro" id="IPR011012">
    <property type="entry name" value="Longin-like_dom_sf"/>
</dbReference>
<dbReference type="RefSeq" id="XP_028885493.1">
    <property type="nucleotide sequence ID" value="XM_029023469.1"/>
</dbReference>
<dbReference type="CDD" id="cd14826">
    <property type="entry name" value="SR_alpha_SRX"/>
    <property type="match status" value="1"/>
</dbReference>
<dbReference type="Pfam" id="PF00448">
    <property type="entry name" value="SRP54"/>
    <property type="match status" value="1"/>
</dbReference>
<evidence type="ECO:0000313" key="10">
    <source>
        <dbReference type="EMBL" id="ORC91427.1"/>
    </source>
</evidence>
<feature type="compositionally biased region" description="Polar residues" evidence="8">
    <location>
        <begin position="198"/>
        <end position="207"/>
    </location>
</feature>
<evidence type="ECO:0000256" key="5">
    <source>
        <dbReference type="ARBA" id="ARBA00023134"/>
    </source>
</evidence>
<dbReference type="CDD" id="cd17876">
    <property type="entry name" value="SRalpha_C"/>
    <property type="match status" value="1"/>
</dbReference>
<dbReference type="InterPro" id="IPR000897">
    <property type="entry name" value="SRP54_GTPase_dom"/>
</dbReference>
<dbReference type="InterPro" id="IPR042101">
    <property type="entry name" value="SRP54_N_sf"/>
</dbReference>
<dbReference type="FunFam" id="1.20.120.140:FF:000016">
    <property type="entry name" value="Signal recognition particle receptor subunit alpha"/>
    <property type="match status" value="1"/>
</dbReference>
<evidence type="ECO:0000256" key="7">
    <source>
        <dbReference type="ARBA" id="ARBA00023170"/>
    </source>
</evidence>
<organism evidence="10 11">
    <name type="scientific">Trypanosoma theileri</name>
    <dbReference type="NCBI Taxonomy" id="67003"/>
    <lineage>
        <taxon>Eukaryota</taxon>
        <taxon>Discoba</taxon>
        <taxon>Euglenozoa</taxon>
        <taxon>Kinetoplastea</taxon>
        <taxon>Metakinetoplastina</taxon>
        <taxon>Trypanosomatida</taxon>
        <taxon>Trypanosomatidae</taxon>
        <taxon>Trypanosoma</taxon>
    </lineage>
</organism>
<evidence type="ECO:0000313" key="11">
    <source>
        <dbReference type="Proteomes" id="UP000192257"/>
    </source>
</evidence>
<dbReference type="SUPFAM" id="SSF52540">
    <property type="entry name" value="P-loop containing nucleoside triphosphate hydrolases"/>
    <property type="match status" value="1"/>
</dbReference>
<keyword evidence="4" id="KW-0256">Endoplasmic reticulum</keyword>
<dbReference type="Proteomes" id="UP000192257">
    <property type="component" value="Unassembled WGS sequence"/>
</dbReference>
<evidence type="ECO:0000256" key="3">
    <source>
        <dbReference type="ARBA" id="ARBA00022741"/>
    </source>
</evidence>
<dbReference type="GO" id="GO:0006886">
    <property type="term" value="P:intracellular protein transport"/>
    <property type="evidence" value="ECO:0007669"/>
    <property type="project" value="InterPro"/>
</dbReference>
<dbReference type="SMART" id="SM00382">
    <property type="entry name" value="AAA"/>
    <property type="match status" value="1"/>
</dbReference>
<evidence type="ECO:0000256" key="6">
    <source>
        <dbReference type="ARBA" id="ARBA00023136"/>
    </source>
</evidence>
<keyword evidence="5" id="KW-0342">GTP-binding</keyword>
<dbReference type="PANTHER" id="PTHR43134:SF1">
    <property type="entry name" value="SIGNAL RECOGNITION PARTICLE RECEPTOR SUBUNIT ALPHA"/>
    <property type="match status" value="1"/>
</dbReference>
<feature type="compositionally biased region" description="Low complexity" evidence="8">
    <location>
        <begin position="135"/>
        <end position="147"/>
    </location>
</feature>
<evidence type="ECO:0000256" key="1">
    <source>
        <dbReference type="ARBA" id="ARBA00004397"/>
    </source>
</evidence>
<dbReference type="Gene3D" id="1.20.120.140">
    <property type="entry name" value="Signal recognition particle SRP54, nucleotide-binding domain"/>
    <property type="match status" value="1"/>
</dbReference>
<dbReference type="PROSITE" id="PS00300">
    <property type="entry name" value="SRP54"/>
    <property type="match status" value="1"/>
</dbReference>
<dbReference type="OrthoDB" id="1727884at2759"/>
<evidence type="ECO:0000256" key="4">
    <source>
        <dbReference type="ARBA" id="ARBA00022824"/>
    </source>
</evidence>
<keyword evidence="3" id="KW-0547">Nucleotide-binding</keyword>
<dbReference type="GO" id="GO:0005525">
    <property type="term" value="F:GTP binding"/>
    <property type="evidence" value="ECO:0007669"/>
    <property type="project" value="UniProtKB-KW"/>
</dbReference>
<comment type="similarity">
    <text evidence="2">Belongs to the GTP-binding SRP family.</text>
</comment>
<dbReference type="SMART" id="SM00962">
    <property type="entry name" value="SRP54"/>
    <property type="match status" value="1"/>
</dbReference>
<dbReference type="GO" id="GO:0005785">
    <property type="term" value="C:signal recognition particle receptor complex"/>
    <property type="evidence" value="ECO:0007669"/>
    <property type="project" value="InterPro"/>
</dbReference>
<dbReference type="Gene3D" id="3.30.450.60">
    <property type="match status" value="1"/>
</dbReference>
<dbReference type="InterPro" id="IPR013822">
    <property type="entry name" value="Signal_recog_particl_SRP54_hlx"/>
</dbReference>
<dbReference type="EMBL" id="NBCO01000006">
    <property type="protein sequence ID" value="ORC91427.1"/>
    <property type="molecule type" value="Genomic_DNA"/>
</dbReference>
<proteinExistence type="inferred from homology"/>
<keyword evidence="6" id="KW-0472">Membrane</keyword>